<keyword evidence="1" id="KW-0732">Signal</keyword>
<protein>
    <submittedName>
        <fullName evidence="2">Uncharacterized protein</fullName>
    </submittedName>
</protein>
<evidence type="ECO:0000313" key="2">
    <source>
        <dbReference type="EMBL" id="AKN37286.1"/>
    </source>
</evidence>
<feature type="chain" id="PRO_5005205114" evidence="1">
    <location>
        <begin position="26"/>
        <end position="84"/>
    </location>
</feature>
<accession>A0A0H3ZUR3</accession>
<dbReference type="PROSITE" id="PS51257">
    <property type="entry name" value="PROKAR_LIPOPROTEIN"/>
    <property type="match status" value="1"/>
</dbReference>
<organism evidence="2">
    <name type="scientific">Vibrio sp. F12 FF_152</name>
    <dbReference type="NCBI Taxonomy" id="1652829"/>
    <lineage>
        <taxon>Bacteria</taxon>
        <taxon>Pseudomonadati</taxon>
        <taxon>Pseudomonadota</taxon>
        <taxon>Gammaproteobacteria</taxon>
        <taxon>Vibrionales</taxon>
        <taxon>Vibrionaceae</taxon>
        <taxon>Vibrio</taxon>
    </lineage>
</organism>
<dbReference type="AlphaFoldDB" id="A0A0H3ZUR3"/>
<proteinExistence type="predicted"/>
<feature type="signal peptide" evidence="1">
    <location>
        <begin position="1"/>
        <end position="25"/>
    </location>
</feature>
<name>A0A0H3ZUR3_9VIBR</name>
<evidence type="ECO:0000256" key="1">
    <source>
        <dbReference type="SAM" id="SignalP"/>
    </source>
</evidence>
<reference evidence="2" key="1">
    <citation type="journal article" date="2015" name="MBio">
        <title>Eco-Evolutionary Dynamics of Episomes among Ecologically Cohesive Bacterial Populations.</title>
        <authorList>
            <person name="Xue H."/>
            <person name="Cordero O.X."/>
            <person name="Camas F.M."/>
            <person name="Trimble W."/>
            <person name="Meyer F."/>
            <person name="Guglielmini J."/>
            <person name="Rocha E.P."/>
            <person name="Polz M.F."/>
        </authorList>
    </citation>
    <scope>NUCLEOTIDE SEQUENCE</scope>
    <source>
        <strain evidence="2">F12 FF_152</strain>
    </source>
</reference>
<dbReference type="EMBL" id="KP795530">
    <property type="protein sequence ID" value="AKN37286.1"/>
    <property type="molecule type" value="Genomic_DNA"/>
</dbReference>
<sequence>MISTKGFKNTLVTFALAVVSFSSSAGSCKPEGAALSVSEEYLWLLKSRSDVSENQYKEAYNIHAKFEKEYQTCIEAAPTHDQKD</sequence>